<proteinExistence type="predicted"/>
<keyword evidence="1" id="KW-1133">Transmembrane helix</keyword>
<sequence length="265" mass="29750">MGRYVTIPTAVRFLKRFGRTELLQALLDPGEELWQISRLWWFGWSPQFFGFTCVVERQLDLTSVTVRLRGTCTLSGYWFLVVCRVLAFSGDEVEVIRLGDQLLRWCAREACGLGFAVVGQTSSVFSCRECCLCLVGEIVVGAIVDVSGATASSGRVANCCCWWMAGGNLSLFFFLLVVLPLKGKASSFKQAVDRAMFPEPRRFCLIVAVDRQSSGCRHALLELHFSFSESLTCRQVQPGCRQAQPILEISTYLDSFLDRNYTQLF</sequence>
<organism evidence="2 3">
    <name type="scientific">Colocasia esculenta</name>
    <name type="common">Wild taro</name>
    <name type="synonym">Arum esculentum</name>
    <dbReference type="NCBI Taxonomy" id="4460"/>
    <lineage>
        <taxon>Eukaryota</taxon>
        <taxon>Viridiplantae</taxon>
        <taxon>Streptophyta</taxon>
        <taxon>Embryophyta</taxon>
        <taxon>Tracheophyta</taxon>
        <taxon>Spermatophyta</taxon>
        <taxon>Magnoliopsida</taxon>
        <taxon>Liliopsida</taxon>
        <taxon>Araceae</taxon>
        <taxon>Aroideae</taxon>
        <taxon>Colocasieae</taxon>
        <taxon>Colocasia</taxon>
    </lineage>
</organism>
<dbReference type="AlphaFoldDB" id="A0A843U7E4"/>
<keyword evidence="1" id="KW-0472">Membrane</keyword>
<name>A0A843U7E4_COLES</name>
<feature type="transmembrane region" description="Helical" evidence="1">
    <location>
        <begin position="162"/>
        <end position="181"/>
    </location>
</feature>
<reference evidence="2" key="1">
    <citation type="submission" date="2017-07" db="EMBL/GenBank/DDBJ databases">
        <title>Taro Niue Genome Assembly and Annotation.</title>
        <authorList>
            <person name="Atibalentja N."/>
            <person name="Keating K."/>
            <person name="Fields C.J."/>
        </authorList>
    </citation>
    <scope>NUCLEOTIDE SEQUENCE</scope>
    <source>
        <strain evidence="2">Niue_2</strain>
        <tissue evidence="2">Leaf</tissue>
    </source>
</reference>
<comment type="caution">
    <text evidence="2">The sequence shown here is derived from an EMBL/GenBank/DDBJ whole genome shotgun (WGS) entry which is preliminary data.</text>
</comment>
<gene>
    <name evidence="2" type="ORF">Taro_013802</name>
</gene>
<dbReference type="EMBL" id="NMUH01000560">
    <property type="protein sequence ID" value="MQL81332.1"/>
    <property type="molecule type" value="Genomic_DNA"/>
</dbReference>
<evidence type="ECO:0000256" key="1">
    <source>
        <dbReference type="SAM" id="Phobius"/>
    </source>
</evidence>
<evidence type="ECO:0000313" key="2">
    <source>
        <dbReference type="EMBL" id="MQL81332.1"/>
    </source>
</evidence>
<keyword evidence="3" id="KW-1185">Reference proteome</keyword>
<dbReference type="Proteomes" id="UP000652761">
    <property type="component" value="Unassembled WGS sequence"/>
</dbReference>
<protein>
    <submittedName>
        <fullName evidence="2">Uncharacterized protein</fullName>
    </submittedName>
</protein>
<evidence type="ECO:0000313" key="3">
    <source>
        <dbReference type="Proteomes" id="UP000652761"/>
    </source>
</evidence>
<accession>A0A843U7E4</accession>
<keyword evidence="1" id="KW-0812">Transmembrane</keyword>